<reference evidence="6" key="1">
    <citation type="journal article" date="2019" name="Int. J. Syst. Evol. Microbiol.">
        <title>The Global Catalogue of Microorganisms (GCM) 10K type strain sequencing project: providing services to taxonomists for standard genome sequencing and annotation.</title>
        <authorList>
            <consortium name="The Broad Institute Genomics Platform"/>
            <consortium name="The Broad Institute Genome Sequencing Center for Infectious Disease"/>
            <person name="Wu L."/>
            <person name="Ma J."/>
        </authorList>
    </citation>
    <scope>NUCLEOTIDE SEQUENCE [LARGE SCALE GENOMIC DNA]</scope>
    <source>
        <strain evidence="6">CGMCC 1.15180</strain>
    </source>
</reference>
<dbReference type="InterPro" id="IPR036390">
    <property type="entry name" value="WH_DNA-bd_sf"/>
</dbReference>
<organism evidence="5 6">
    <name type="scientific">Belliella marina</name>
    <dbReference type="NCBI Taxonomy" id="1644146"/>
    <lineage>
        <taxon>Bacteria</taxon>
        <taxon>Pseudomonadati</taxon>
        <taxon>Bacteroidota</taxon>
        <taxon>Cytophagia</taxon>
        <taxon>Cytophagales</taxon>
        <taxon>Cyclobacteriaceae</taxon>
        <taxon>Belliella</taxon>
    </lineage>
</organism>
<evidence type="ECO:0000259" key="4">
    <source>
        <dbReference type="Pfam" id="PF12802"/>
    </source>
</evidence>
<dbReference type="SUPFAM" id="SSF46785">
    <property type="entry name" value="Winged helix' DNA-binding domain"/>
    <property type="match status" value="1"/>
</dbReference>
<evidence type="ECO:0000256" key="2">
    <source>
        <dbReference type="ARBA" id="ARBA00023125"/>
    </source>
</evidence>
<evidence type="ECO:0000313" key="5">
    <source>
        <dbReference type="EMBL" id="MFD2036074.1"/>
    </source>
</evidence>
<keyword evidence="2" id="KW-0238">DNA-binding</keyword>
<dbReference type="InterPro" id="IPR036388">
    <property type="entry name" value="WH-like_DNA-bd_sf"/>
</dbReference>
<dbReference type="Pfam" id="PF12802">
    <property type="entry name" value="MarR_2"/>
    <property type="match status" value="1"/>
</dbReference>
<feature type="domain" description="HTH marR-type" evidence="4">
    <location>
        <begin position="29"/>
        <end position="81"/>
    </location>
</feature>
<keyword evidence="1" id="KW-0805">Transcription regulation</keyword>
<evidence type="ECO:0000313" key="6">
    <source>
        <dbReference type="Proteomes" id="UP001597361"/>
    </source>
</evidence>
<name>A0ABW4VPF9_9BACT</name>
<dbReference type="Gene3D" id="1.10.10.10">
    <property type="entry name" value="Winged helix-like DNA-binding domain superfamily/Winged helix DNA-binding domain"/>
    <property type="match status" value="1"/>
</dbReference>
<keyword evidence="6" id="KW-1185">Reference proteome</keyword>
<comment type="caution">
    <text evidence="5">The sequence shown here is derived from an EMBL/GenBank/DDBJ whole genome shotgun (WGS) entry which is preliminary data.</text>
</comment>
<keyword evidence="3" id="KW-0804">Transcription</keyword>
<dbReference type="PANTHER" id="PTHR38465:SF1">
    <property type="entry name" value="HTH-TYPE TRANSCRIPTIONAL REGULATOR MJ1563-RELATED"/>
    <property type="match status" value="1"/>
</dbReference>
<sequence>MALGEKKRGLIERIGVHFECKGMQPLFGRILGLMLLHERAEVTFEEIVEELNVSKSAVSNALTYLQAVNKVVYHTKPGDRKRYFHLPIKDFCTEMEKEMMEIVKVEEVLEEVLIERGDNNSEFNCGLVDFLDFIKFFKKEIPLIFEKYKNQKQK</sequence>
<dbReference type="EMBL" id="JBHUHR010000039">
    <property type="protein sequence ID" value="MFD2036074.1"/>
    <property type="molecule type" value="Genomic_DNA"/>
</dbReference>
<protein>
    <submittedName>
        <fullName evidence="5">GbsR/MarR family transcriptional regulator</fullName>
    </submittedName>
</protein>
<gene>
    <name evidence="5" type="ORF">ACFSKL_14830</name>
</gene>
<evidence type="ECO:0000256" key="1">
    <source>
        <dbReference type="ARBA" id="ARBA00023015"/>
    </source>
</evidence>
<dbReference type="InterPro" id="IPR000835">
    <property type="entry name" value="HTH_MarR-typ"/>
</dbReference>
<dbReference type="RefSeq" id="WP_376887097.1">
    <property type="nucleotide sequence ID" value="NZ_JBHUHR010000039.1"/>
</dbReference>
<accession>A0ABW4VPF9</accession>
<dbReference type="InterPro" id="IPR052362">
    <property type="entry name" value="HTH-GbsR_regulator"/>
</dbReference>
<dbReference type="PANTHER" id="PTHR38465">
    <property type="entry name" value="HTH-TYPE TRANSCRIPTIONAL REGULATOR MJ1563-RELATED"/>
    <property type="match status" value="1"/>
</dbReference>
<proteinExistence type="predicted"/>
<evidence type="ECO:0000256" key="3">
    <source>
        <dbReference type="ARBA" id="ARBA00023163"/>
    </source>
</evidence>
<dbReference type="Proteomes" id="UP001597361">
    <property type="component" value="Unassembled WGS sequence"/>
</dbReference>